<dbReference type="Proteomes" id="UP001187415">
    <property type="component" value="Unassembled WGS sequence"/>
</dbReference>
<gene>
    <name evidence="3" type="ORF">Q5P01_004032</name>
</gene>
<comment type="caution">
    <text evidence="3">The sequence shown here is derived from an EMBL/GenBank/DDBJ whole genome shotgun (WGS) entry which is preliminary data.</text>
</comment>
<dbReference type="PANTHER" id="PTHR31691">
    <property type="entry name" value="ROTATIN"/>
    <property type="match status" value="1"/>
</dbReference>
<dbReference type="InterPro" id="IPR029249">
    <property type="entry name" value="Rotatin_N"/>
</dbReference>
<organism evidence="3 4">
    <name type="scientific">Channa striata</name>
    <name type="common">Snakehead murrel</name>
    <name type="synonym">Ophicephalus striatus</name>
    <dbReference type="NCBI Taxonomy" id="64152"/>
    <lineage>
        <taxon>Eukaryota</taxon>
        <taxon>Metazoa</taxon>
        <taxon>Chordata</taxon>
        <taxon>Craniata</taxon>
        <taxon>Vertebrata</taxon>
        <taxon>Euteleostomi</taxon>
        <taxon>Actinopterygii</taxon>
        <taxon>Neopterygii</taxon>
        <taxon>Teleostei</taxon>
        <taxon>Neoteleostei</taxon>
        <taxon>Acanthomorphata</taxon>
        <taxon>Anabantaria</taxon>
        <taxon>Anabantiformes</taxon>
        <taxon>Channoidei</taxon>
        <taxon>Channidae</taxon>
        <taxon>Channa</taxon>
    </lineage>
</organism>
<feature type="domain" description="Rotatin N-terminal" evidence="2">
    <location>
        <begin position="16"/>
        <end position="112"/>
    </location>
</feature>
<dbReference type="GO" id="GO:0032053">
    <property type="term" value="P:ciliary basal body organization"/>
    <property type="evidence" value="ECO:0007669"/>
    <property type="project" value="TreeGrafter"/>
</dbReference>
<feature type="region of interest" description="Disordered" evidence="1">
    <location>
        <begin position="1562"/>
        <end position="1625"/>
    </location>
</feature>
<proteinExistence type="predicted"/>
<evidence type="ECO:0000259" key="2">
    <source>
        <dbReference type="Pfam" id="PF14726"/>
    </source>
</evidence>
<feature type="compositionally biased region" description="Low complexity" evidence="1">
    <location>
        <begin position="1562"/>
        <end position="1581"/>
    </location>
</feature>
<dbReference type="GO" id="GO:0007099">
    <property type="term" value="P:centriole replication"/>
    <property type="evidence" value="ECO:0007669"/>
    <property type="project" value="TreeGrafter"/>
</dbReference>
<feature type="compositionally biased region" description="Polar residues" evidence="1">
    <location>
        <begin position="285"/>
        <end position="298"/>
    </location>
</feature>
<name>A0AA88T9X8_CHASR</name>
<dbReference type="Pfam" id="PF14726">
    <property type="entry name" value="RTTN_N"/>
    <property type="match status" value="1"/>
</dbReference>
<dbReference type="InterPro" id="IPR016024">
    <property type="entry name" value="ARM-type_fold"/>
</dbReference>
<evidence type="ECO:0000313" key="4">
    <source>
        <dbReference type="Proteomes" id="UP001187415"/>
    </source>
</evidence>
<dbReference type="GO" id="GO:0010457">
    <property type="term" value="P:centriole-centriole cohesion"/>
    <property type="evidence" value="ECO:0007669"/>
    <property type="project" value="TreeGrafter"/>
</dbReference>
<feature type="compositionally biased region" description="Low complexity" evidence="1">
    <location>
        <begin position="339"/>
        <end position="348"/>
    </location>
</feature>
<dbReference type="GO" id="GO:0005814">
    <property type="term" value="C:centriole"/>
    <property type="evidence" value="ECO:0007669"/>
    <property type="project" value="TreeGrafter"/>
</dbReference>
<dbReference type="GO" id="GO:0036064">
    <property type="term" value="C:ciliary basal body"/>
    <property type="evidence" value="ECO:0007669"/>
    <property type="project" value="InterPro"/>
</dbReference>
<evidence type="ECO:0000313" key="3">
    <source>
        <dbReference type="EMBL" id="KAK2859412.1"/>
    </source>
</evidence>
<dbReference type="EMBL" id="JAUPFM010000002">
    <property type="protein sequence ID" value="KAK2859412.1"/>
    <property type="molecule type" value="Genomic_DNA"/>
</dbReference>
<accession>A0AA88T9X8</accession>
<reference evidence="3" key="1">
    <citation type="submission" date="2023-07" db="EMBL/GenBank/DDBJ databases">
        <title>Chromosome-level Genome Assembly of Striped Snakehead (Channa striata).</title>
        <authorList>
            <person name="Liu H."/>
        </authorList>
    </citation>
    <scope>NUCLEOTIDE SEQUENCE</scope>
    <source>
        <strain evidence="3">Gz</strain>
        <tissue evidence="3">Muscle</tissue>
    </source>
</reference>
<keyword evidence="4" id="KW-1185">Reference proteome</keyword>
<dbReference type="GO" id="GO:0005813">
    <property type="term" value="C:centrosome"/>
    <property type="evidence" value="ECO:0007669"/>
    <property type="project" value="InterPro"/>
</dbReference>
<dbReference type="PANTHER" id="PTHR31691:SF1">
    <property type="entry name" value="ROTATIN"/>
    <property type="match status" value="1"/>
</dbReference>
<protein>
    <recommendedName>
        <fullName evidence="2">Rotatin N-terminal domain-containing protein</fullName>
    </recommendedName>
</protein>
<dbReference type="Gene3D" id="1.25.10.10">
    <property type="entry name" value="Leucine-rich Repeat Variant"/>
    <property type="match status" value="2"/>
</dbReference>
<feature type="region of interest" description="Disordered" evidence="1">
    <location>
        <begin position="284"/>
        <end position="361"/>
    </location>
</feature>
<dbReference type="InterPro" id="IPR011989">
    <property type="entry name" value="ARM-like"/>
</dbReference>
<dbReference type="InterPro" id="IPR030791">
    <property type="entry name" value="Rotatin"/>
</dbReference>
<dbReference type="SUPFAM" id="SSF48371">
    <property type="entry name" value="ARM repeat"/>
    <property type="match status" value="1"/>
</dbReference>
<sequence>MDLSSLIKKIGHSLVEIRVRALKSLICKLDHSLISVSDIVQEKMLFVHLLEWFNFPEVPMQEEVLELLSTLSEHPSAAQMLRDVGVVDFLTQLSPNVEPRLRAVISGTLDQLFQLPELLPSHIVAYTQRPHKTASTVPAVISVEEDLPKMGYFHRSMQACTDVLTPKVAVHESVKCLKFSVFPWLTLTNTDRHILSSNESSLRSSNPKLVWTTCELLCDVIMKDFPAEIFLQRPSIVKNLLSLLKVGSGKGELGYVHVQALSCLRHLCAGLRRRLRLHQDPGFCSTKQEPVSQNSSFSHSHDLRGTQRSHTSSPVAECSPRPSVVGRTGQRARGDGQDGDVVSDSGSSHRGGAVIQPHGPSPADLAHLELPDLAAEDVLELQLQQLTLPQFTVATIEHAIPLLKREGMHLFHHVLELLCDAILLLGDSVCELVWDDRSLVGMELKEKLQVCMELLGEILSYHQSYSADIPSSSQIHHRLAYTGTAILTIKLLQIILPPEKAGDNLPESTATAVFYLCLDTSLGSLLPSIQETAVAYLEQVNSDNHDLYKRVTRAAHWMESTCNFLKEARAEGEKNWLELLELADQAINGLPFHQHLPIVKECLHMSSYLWKFDHASPLLRTESQRLLLKLLSHPLLPVKTETYECTLNLVKDCLGIQNVSRQEPGSCSGVNFLLHHRVLYEISAFGLQDSADKVNVAAKDILLFLLKGRLMMTASTWDRFTEAIYPVMPILQGYASTEEPLGKCVLLISDTSAMAGDMFPSTVKLKAALRLLFTKHPVVRITAVEQILHHLNSSDESKTARPVLDQPTISSLPNLYCLKSPLDMSLDTSNKFVFKVELVEKLFSILSSDNVDISLRRSAAEQLSVVLQNTAMHPVLKNLGITDKVISFIMESVNSNESLDCLLESCVCILRKLVYADPSLRHSLAHQNLLLLTLLRASLILKQNKGNGSEIAALMSLLLFDEIASIEIWSGKSSTDTTLTSFSLPLTVVRRYNIPFQAASHHAVSPYCCVLPPSSDLLTLDPARQVLQVAWNTAWFSGIENLLDELPEVSARVIEFHADLMLSEAQVLSLQAVHLPTALQDCIQAIVTAAGHSSVTSALSRLSLYLLIDRLALPHVPTHSCRNTLHSLSWQTAITRFLQVRPACVEDERLLVGIVAFLNAYFRQMHTESAPDPEDEDLRWILELLLNQETVSLLNLLLGVETQISTQSPGELGELEEQKNRVSQKLQRELTSFFNTLLLRLRNTTDRLCLALAGPFKSQLAVRLLQSLRVSDAPRFYGLPSLERTLQGMVSLTAQPGWSSHCPDLEPIALCSKYLSGLLEVISSFYVEWGGNSMSFMGKGVTKSAVICLLHLSYEMMAENKDKDFIPQWCLGNGASTEEASASQLGLAWLIPLWVDRDQEVRFASLGLGAALSSVPSGCQALCASCQNISGGLWGTLLNILLDQQESSMVRREAAFILQNLLVMPMPANAEEAKDSNWQHPCVHDEVSGVSLVGLPALQALLYHCQYFQHVALSASCCYNGRYTFHLRAPAGASSGSSHQESTSLDSLWFWKCDPIATTINSSRPSSSLSTSSTVVRGSGLHTPKALSPLSIPENTPASRLMAQGQSDTDTCDSVTSQDSRQGEPVAAEHVVMVTPDLLTAHCGLLTNLLAILPDFTITAVRQNQILQALSSLVDIGPIEKCLTELKTPNILPGEREDIKSQLVTLLQFLASFSKLLQTCVMVSQELIGQMDFLKQLLTTLVAVLMLDTKGLDSGTRDRVCVCWADVFTLLATLVKRDSSAAYPSVSAALGRRWWTFAETLSLCVTENFAEPHLQTVALQFLCTLFTEETNSRGEGSRTSNSKCASAFSDILNSPSASKLCDLLLQSFEKRAFQDPLKKLTARALMTLLTCSPTAQNHAAKGGLIDSCVEQMKQAHFQLHLESVRPGKPSHRKKEEGYLKQVKLTVEILRSALYCNDGCKVVATDAHLTLALYALWPWFLLDDPTMEAVLELLCVYTANCSTACSSVCGSGPGVAPGPKGSSSGSLMHSIMRLASGVAPDNSPIQKLAFSVLASLTVSRDCRGLLQKHNFLQAFLSVSVPKAGGVKATSSGSGGGSLLGLWLKLLVSLSFTEDGQQSVLKVPGALELLADLAPHRHKALLTLHNLCFCPANKPRVIANDKAMTVLFCCLENKDTETRCMGASALWSLLHNNQRAKTTLKCPSVRLRIEEAHVISKKDAENKQNPMSTYLLKCLDNLSQLLNN</sequence>
<feature type="compositionally biased region" description="Polar residues" evidence="1">
    <location>
        <begin position="1593"/>
        <end position="1620"/>
    </location>
</feature>
<evidence type="ECO:0000256" key="1">
    <source>
        <dbReference type="SAM" id="MobiDB-lite"/>
    </source>
</evidence>